<evidence type="ECO:0000313" key="1">
    <source>
        <dbReference type="EMBL" id="GAH97589.1"/>
    </source>
</evidence>
<sequence>MEKLEEQLQRWEKSETKAAEKVAQLVDSWRAIWVDCKVEPQSPKEMRSWLARCLEVRRQFQEQKHKQGQLKSLLDQRKSLRENLLGELAQVGEKVKLQGDELEPVLDYADKVLQKLVTLAYKHNSAQIELDRLSFELESTAKDLETSQKALDEWQKEWSTVLTDLAISEEASSEEATEVLEKLQTSVERWDKAESLNLRLEAID</sequence>
<organism evidence="1">
    <name type="scientific">marine sediment metagenome</name>
    <dbReference type="NCBI Taxonomy" id="412755"/>
    <lineage>
        <taxon>unclassified sequences</taxon>
        <taxon>metagenomes</taxon>
        <taxon>ecological metagenomes</taxon>
    </lineage>
</organism>
<comment type="caution">
    <text evidence="1">The sequence shown here is derived from an EMBL/GenBank/DDBJ whole genome shotgun (WGS) entry which is preliminary data.</text>
</comment>
<dbReference type="AlphaFoldDB" id="X1L580"/>
<gene>
    <name evidence="1" type="ORF">S06H3_07254</name>
</gene>
<protein>
    <recommendedName>
        <fullName evidence="2">DMD</fullName>
    </recommendedName>
</protein>
<accession>X1L580</accession>
<feature type="non-terminal residue" evidence="1">
    <location>
        <position position="204"/>
    </location>
</feature>
<reference evidence="1" key="1">
    <citation type="journal article" date="2014" name="Front. Microbiol.">
        <title>High frequency of phylogenetically diverse reductive dehalogenase-homologous genes in deep subseafloor sedimentary metagenomes.</title>
        <authorList>
            <person name="Kawai M."/>
            <person name="Futagami T."/>
            <person name="Toyoda A."/>
            <person name="Takaki Y."/>
            <person name="Nishi S."/>
            <person name="Hori S."/>
            <person name="Arai W."/>
            <person name="Tsubouchi T."/>
            <person name="Morono Y."/>
            <person name="Uchiyama I."/>
            <person name="Ito T."/>
            <person name="Fujiyama A."/>
            <person name="Inagaki F."/>
            <person name="Takami H."/>
        </authorList>
    </citation>
    <scope>NUCLEOTIDE SEQUENCE</scope>
    <source>
        <strain evidence="1">Expedition CK06-06</strain>
    </source>
</reference>
<dbReference type="EMBL" id="BARV01002920">
    <property type="protein sequence ID" value="GAH97589.1"/>
    <property type="molecule type" value="Genomic_DNA"/>
</dbReference>
<name>X1L580_9ZZZZ</name>
<evidence type="ECO:0008006" key="2">
    <source>
        <dbReference type="Google" id="ProtNLM"/>
    </source>
</evidence>
<proteinExistence type="predicted"/>